<keyword evidence="3 5" id="KW-1133">Transmembrane helix</keyword>
<keyword evidence="2 5" id="KW-0812">Transmembrane</keyword>
<proteinExistence type="predicted"/>
<sequence length="264" mass="28794">MKKGYNHPKQVDEILDQQINTAIHEYRRSNFRLLVSAFSAGLEVGFSVFLIGALYSLFHGELSSATLHIILAFAYPIGFIFVVIGRSELFTEHTTMAILPVLNGSSNLKSLLVLWGIILTGNLTGGFLFSLLLVDFTTAMDIIKPEAFAYLAEHLIHYSWNIILVSAIFAGWLMGLLSWLLASVSDSSSQIIVVILVTATIGIGGLHHSIVGSIEVFSGMLVSPKITFADYLSFEICSIVGNAIGGVFFVGIVKYGQKSDKIEE</sequence>
<name>A1ZPK3_MICM2</name>
<keyword evidence="4 5" id="KW-0472">Membrane</keyword>
<organism evidence="6 7">
    <name type="scientific">Microscilla marina ATCC 23134</name>
    <dbReference type="NCBI Taxonomy" id="313606"/>
    <lineage>
        <taxon>Bacteria</taxon>
        <taxon>Pseudomonadati</taxon>
        <taxon>Bacteroidota</taxon>
        <taxon>Cytophagia</taxon>
        <taxon>Cytophagales</taxon>
        <taxon>Microscillaceae</taxon>
        <taxon>Microscilla</taxon>
    </lineage>
</organism>
<feature type="transmembrane region" description="Helical" evidence="5">
    <location>
        <begin position="231"/>
        <end position="253"/>
    </location>
</feature>
<evidence type="ECO:0000313" key="6">
    <source>
        <dbReference type="EMBL" id="EAY27742.1"/>
    </source>
</evidence>
<comment type="caution">
    <text evidence="6">The sequence shown here is derived from an EMBL/GenBank/DDBJ whole genome shotgun (WGS) entry which is preliminary data.</text>
</comment>
<feature type="transmembrane region" description="Helical" evidence="5">
    <location>
        <begin position="158"/>
        <end position="182"/>
    </location>
</feature>
<evidence type="ECO:0000256" key="2">
    <source>
        <dbReference type="ARBA" id="ARBA00022692"/>
    </source>
</evidence>
<dbReference type="InterPro" id="IPR023271">
    <property type="entry name" value="Aquaporin-like"/>
</dbReference>
<dbReference type="PANTHER" id="PTHR30520">
    <property type="entry name" value="FORMATE TRANSPORTER-RELATED"/>
    <property type="match status" value="1"/>
</dbReference>
<evidence type="ECO:0000256" key="4">
    <source>
        <dbReference type="ARBA" id="ARBA00023136"/>
    </source>
</evidence>
<dbReference type="Pfam" id="PF01226">
    <property type="entry name" value="Form_Nir_trans"/>
    <property type="match status" value="1"/>
</dbReference>
<dbReference type="GO" id="GO:0015499">
    <property type="term" value="F:formate transmembrane transporter activity"/>
    <property type="evidence" value="ECO:0007669"/>
    <property type="project" value="TreeGrafter"/>
</dbReference>
<evidence type="ECO:0000313" key="7">
    <source>
        <dbReference type="Proteomes" id="UP000004095"/>
    </source>
</evidence>
<accession>A1ZPK3</accession>
<dbReference type="InterPro" id="IPR000292">
    <property type="entry name" value="For/NO2_transpt"/>
</dbReference>
<reference evidence="6 7" key="1">
    <citation type="submission" date="2007-01" db="EMBL/GenBank/DDBJ databases">
        <authorList>
            <person name="Haygood M."/>
            <person name="Podell S."/>
            <person name="Anderson C."/>
            <person name="Hopkinson B."/>
            <person name="Roe K."/>
            <person name="Barbeau K."/>
            <person name="Gaasterland T."/>
            <person name="Ferriera S."/>
            <person name="Johnson J."/>
            <person name="Kravitz S."/>
            <person name="Beeson K."/>
            <person name="Sutton G."/>
            <person name="Rogers Y.-H."/>
            <person name="Friedman R."/>
            <person name="Frazier M."/>
            <person name="Venter J.C."/>
        </authorList>
    </citation>
    <scope>NUCLEOTIDE SEQUENCE [LARGE SCALE GENOMIC DNA]</scope>
    <source>
        <strain evidence="6 7">ATCC 23134</strain>
    </source>
</reference>
<dbReference type="eggNOG" id="COG2116">
    <property type="taxonomic scope" value="Bacteria"/>
</dbReference>
<evidence type="ECO:0000256" key="3">
    <source>
        <dbReference type="ARBA" id="ARBA00022989"/>
    </source>
</evidence>
<dbReference type="EMBL" id="AAWS01000021">
    <property type="protein sequence ID" value="EAY27742.1"/>
    <property type="molecule type" value="Genomic_DNA"/>
</dbReference>
<dbReference type="RefSeq" id="WP_002699111.1">
    <property type="nucleotide sequence ID" value="NZ_AAWS01000021.1"/>
</dbReference>
<gene>
    <name evidence="6" type="ORF">M23134_03811</name>
</gene>
<dbReference type="PANTHER" id="PTHR30520:SF2">
    <property type="entry name" value="INNER MEMBRANE PROTEIN YFDC"/>
    <property type="match status" value="1"/>
</dbReference>
<comment type="subcellular location">
    <subcellularLocation>
        <location evidence="1">Membrane</location>
        <topology evidence="1">Multi-pass membrane protein</topology>
    </subcellularLocation>
</comment>
<dbReference type="AlphaFoldDB" id="A1ZPK3"/>
<feature type="transmembrane region" description="Helical" evidence="5">
    <location>
        <begin position="33"/>
        <end position="58"/>
    </location>
</feature>
<protein>
    <submittedName>
        <fullName evidence="6">Formate/nitrite transporter family</fullName>
    </submittedName>
</protein>
<keyword evidence="7" id="KW-1185">Reference proteome</keyword>
<evidence type="ECO:0000256" key="5">
    <source>
        <dbReference type="SAM" id="Phobius"/>
    </source>
</evidence>
<feature type="transmembrane region" description="Helical" evidence="5">
    <location>
        <begin position="112"/>
        <end position="134"/>
    </location>
</feature>
<dbReference type="Gene3D" id="1.20.1080.10">
    <property type="entry name" value="Glycerol uptake facilitator protein"/>
    <property type="match status" value="1"/>
</dbReference>
<feature type="transmembrane region" description="Helical" evidence="5">
    <location>
        <begin position="191"/>
        <end position="211"/>
    </location>
</feature>
<feature type="transmembrane region" description="Helical" evidence="5">
    <location>
        <begin position="64"/>
        <end position="84"/>
    </location>
</feature>
<dbReference type="Proteomes" id="UP000004095">
    <property type="component" value="Unassembled WGS sequence"/>
</dbReference>
<evidence type="ECO:0000256" key="1">
    <source>
        <dbReference type="ARBA" id="ARBA00004141"/>
    </source>
</evidence>
<dbReference type="GO" id="GO:0005886">
    <property type="term" value="C:plasma membrane"/>
    <property type="evidence" value="ECO:0007669"/>
    <property type="project" value="TreeGrafter"/>
</dbReference>